<keyword evidence="2" id="KW-1003">Cell membrane</keyword>
<sequence length="258" mass="26261">MTVALVAAVLTGSEQLRSHFVGVASKQGLIDATVTSLTGAIDPALADALAAAPGVAVSELPPRVPEGFAVDPGSPVLRRGVQAGVVSLAKGSTLDTELPTVKTSNLVSVVDPALVADAVDAAPRPTVMLRMEGAPVQDPAVLDGVRAAAAAADVPVAMTEPFSRRADTVAMVERLLANTRMMSLVALVIALVGIANTVFLSWRERRRDRALLNTLGLTPLGSAVVMAVELLLLAVPAAGVGWLVGEWAGGFIVGVAVG</sequence>
<evidence type="ECO:0000256" key="3">
    <source>
        <dbReference type="ARBA" id="ARBA00022692"/>
    </source>
</evidence>
<feature type="transmembrane region" description="Helical" evidence="6">
    <location>
        <begin position="181"/>
        <end position="202"/>
    </location>
</feature>
<comment type="subcellular location">
    <subcellularLocation>
        <location evidence="1">Cell membrane</location>
        <topology evidence="1">Multi-pass membrane protein</topology>
    </subcellularLocation>
</comment>
<evidence type="ECO:0000313" key="8">
    <source>
        <dbReference type="EMBL" id="SDR82721.1"/>
    </source>
</evidence>
<evidence type="ECO:0000256" key="1">
    <source>
        <dbReference type="ARBA" id="ARBA00004651"/>
    </source>
</evidence>
<keyword evidence="4 6" id="KW-1133">Transmembrane helix</keyword>
<keyword evidence="3 6" id="KW-0812">Transmembrane</keyword>
<organism evidence="8 9">
    <name type="scientific">Corynebacterium timonense</name>
    <dbReference type="NCBI Taxonomy" id="441500"/>
    <lineage>
        <taxon>Bacteria</taxon>
        <taxon>Bacillati</taxon>
        <taxon>Actinomycetota</taxon>
        <taxon>Actinomycetes</taxon>
        <taxon>Mycobacteriales</taxon>
        <taxon>Corynebacteriaceae</taxon>
        <taxon>Corynebacterium</taxon>
    </lineage>
</organism>
<dbReference type="AlphaFoldDB" id="A0A1H1M7F3"/>
<name>A0A1H1M7F3_9CORY</name>
<protein>
    <submittedName>
        <fullName evidence="8">FtsX-like permease family protein</fullName>
    </submittedName>
</protein>
<evidence type="ECO:0000256" key="6">
    <source>
        <dbReference type="SAM" id="Phobius"/>
    </source>
</evidence>
<keyword evidence="5 6" id="KW-0472">Membrane</keyword>
<feature type="transmembrane region" description="Helical" evidence="6">
    <location>
        <begin position="214"/>
        <end position="234"/>
    </location>
</feature>
<dbReference type="EMBL" id="LT629765">
    <property type="protein sequence ID" value="SDR82721.1"/>
    <property type="molecule type" value="Genomic_DNA"/>
</dbReference>
<dbReference type="InterPro" id="IPR003838">
    <property type="entry name" value="ABC3_permease_C"/>
</dbReference>
<evidence type="ECO:0000256" key="2">
    <source>
        <dbReference type="ARBA" id="ARBA00022475"/>
    </source>
</evidence>
<dbReference type="GO" id="GO:0005886">
    <property type="term" value="C:plasma membrane"/>
    <property type="evidence" value="ECO:0007669"/>
    <property type="project" value="UniProtKB-SubCell"/>
</dbReference>
<gene>
    <name evidence="8" type="ORF">SAMN04488539_0457</name>
</gene>
<accession>A0A1H1M7F3</accession>
<dbReference type="OrthoDB" id="9780560at2"/>
<evidence type="ECO:0000256" key="4">
    <source>
        <dbReference type="ARBA" id="ARBA00022989"/>
    </source>
</evidence>
<evidence type="ECO:0000259" key="7">
    <source>
        <dbReference type="Pfam" id="PF02687"/>
    </source>
</evidence>
<reference evidence="8 9" key="1">
    <citation type="submission" date="2016-10" db="EMBL/GenBank/DDBJ databases">
        <authorList>
            <person name="de Groot N.N."/>
        </authorList>
    </citation>
    <scope>NUCLEOTIDE SEQUENCE [LARGE SCALE GENOMIC DNA]</scope>
    <source>
        <strain evidence="8 9">DSM 45434</strain>
    </source>
</reference>
<evidence type="ECO:0000313" key="9">
    <source>
        <dbReference type="Proteomes" id="UP000182237"/>
    </source>
</evidence>
<keyword evidence="9" id="KW-1185">Reference proteome</keyword>
<feature type="domain" description="ABC3 transporter permease C-terminal" evidence="7">
    <location>
        <begin position="181"/>
        <end position="252"/>
    </location>
</feature>
<feature type="transmembrane region" description="Helical" evidence="6">
    <location>
        <begin position="240"/>
        <end position="257"/>
    </location>
</feature>
<evidence type="ECO:0000256" key="5">
    <source>
        <dbReference type="ARBA" id="ARBA00023136"/>
    </source>
</evidence>
<dbReference type="RefSeq" id="WP_019193185.1">
    <property type="nucleotide sequence ID" value="NZ_LT629765.1"/>
</dbReference>
<proteinExistence type="predicted"/>
<dbReference type="STRING" id="1203190.GCA_000312345_00316"/>
<dbReference type="eggNOG" id="COG0577">
    <property type="taxonomic scope" value="Bacteria"/>
</dbReference>
<dbReference type="Pfam" id="PF02687">
    <property type="entry name" value="FtsX"/>
    <property type="match status" value="1"/>
</dbReference>
<dbReference type="Proteomes" id="UP000182237">
    <property type="component" value="Chromosome I"/>
</dbReference>